<organism evidence="1 2">
    <name type="scientific">Zoogloea oleivorans</name>
    <dbReference type="NCBI Taxonomy" id="1552750"/>
    <lineage>
        <taxon>Bacteria</taxon>
        <taxon>Pseudomonadati</taxon>
        <taxon>Pseudomonadota</taxon>
        <taxon>Betaproteobacteria</taxon>
        <taxon>Rhodocyclales</taxon>
        <taxon>Zoogloeaceae</taxon>
        <taxon>Zoogloea</taxon>
    </lineage>
</organism>
<dbReference type="Proteomes" id="UP000389128">
    <property type="component" value="Unassembled WGS sequence"/>
</dbReference>
<reference evidence="1 2" key="1">
    <citation type="submission" date="2019-01" db="EMBL/GenBank/DDBJ databases">
        <title>Zoogloea oleivorans genome sequencing and assembly.</title>
        <authorList>
            <person name="Tancsics A."/>
            <person name="Farkas M."/>
            <person name="Kriszt B."/>
            <person name="Maroti G."/>
            <person name="Horvath B."/>
        </authorList>
    </citation>
    <scope>NUCLEOTIDE SEQUENCE [LARGE SCALE GENOMIC DNA]</scope>
    <source>
        <strain evidence="1 2">Buc</strain>
    </source>
</reference>
<dbReference type="RefSeq" id="WP_148581654.1">
    <property type="nucleotide sequence ID" value="NZ_SDKK01000044.1"/>
</dbReference>
<dbReference type="EMBL" id="SDKK01000044">
    <property type="protein sequence ID" value="TYC51132.1"/>
    <property type="molecule type" value="Genomic_DNA"/>
</dbReference>
<keyword evidence="2" id="KW-1185">Reference proteome</keyword>
<gene>
    <name evidence="1" type="ORF">ETQ85_24620</name>
</gene>
<evidence type="ECO:0000313" key="2">
    <source>
        <dbReference type="Proteomes" id="UP000389128"/>
    </source>
</evidence>
<dbReference type="OrthoDB" id="7068307at2"/>
<evidence type="ECO:0000313" key="1">
    <source>
        <dbReference type="EMBL" id="TYC51132.1"/>
    </source>
</evidence>
<proteinExistence type="predicted"/>
<dbReference type="AlphaFoldDB" id="A0A6C2CBX9"/>
<protein>
    <submittedName>
        <fullName evidence="1">Uncharacterized protein</fullName>
    </submittedName>
</protein>
<comment type="caution">
    <text evidence="1">The sequence shown here is derived from an EMBL/GenBank/DDBJ whole genome shotgun (WGS) entry which is preliminary data.</text>
</comment>
<name>A0A6C2CBX9_9RHOO</name>
<accession>A0A6C2CBX9</accession>
<sequence length="286" mass="32125">MTYTEYLDLVVQLATVNLKPGSRYITAAALGVLLKQASPEVDWKFFGKRSLSELLSDPLIQSRLSVIETDKKALAIQPINQVATPSVSLETFNPLRKSVWDSFVMGTPTGRRFMHRHNGMVRMGLSTAPNPVDDWVEIAPISLEEQRKWAVEFLDGVHGKFDVVRSELLEGDSWHPHLFAEALRGADEVELRQWNRFRSARVSTVVKEWLAQHALPAERAFQSFPRGQNDKRAEQDAAKGAIPNLESDETRRIILEALSLLPLERLLEIPIPAGVMLSALSNAKPR</sequence>